<evidence type="ECO:0008006" key="5">
    <source>
        <dbReference type="Google" id="ProtNLM"/>
    </source>
</evidence>
<dbReference type="OrthoDB" id="3734530at2"/>
<feature type="transmembrane region" description="Helical" evidence="2">
    <location>
        <begin position="811"/>
        <end position="832"/>
    </location>
</feature>
<feature type="transmembrane region" description="Helical" evidence="2">
    <location>
        <begin position="784"/>
        <end position="805"/>
    </location>
</feature>
<dbReference type="Pfam" id="PF13641">
    <property type="entry name" value="Glyco_tranf_2_3"/>
    <property type="match status" value="1"/>
</dbReference>
<protein>
    <recommendedName>
        <fullName evidence="5">Glycosyl transferase family 2</fullName>
    </recommendedName>
</protein>
<feature type="region of interest" description="Disordered" evidence="1">
    <location>
        <begin position="163"/>
        <end position="187"/>
    </location>
</feature>
<keyword evidence="4" id="KW-1185">Reference proteome</keyword>
<evidence type="ECO:0000313" key="3">
    <source>
        <dbReference type="EMBL" id="GEK21626.1"/>
    </source>
</evidence>
<name>A0A510V497_9CELL</name>
<dbReference type="AlphaFoldDB" id="A0A510V497"/>
<evidence type="ECO:0000256" key="1">
    <source>
        <dbReference type="SAM" id="MobiDB-lite"/>
    </source>
</evidence>
<feature type="transmembrane region" description="Helical" evidence="2">
    <location>
        <begin position="1152"/>
        <end position="1172"/>
    </location>
</feature>
<dbReference type="InterPro" id="IPR050834">
    <property type="entry name" value="Glycosyltransf_2"/>
</dbReference>
<dbReference type="SUPFAM" id="SSF53448">
    <property type="entry name" value="Nucleotide-diphospho-sugar transferases"/>
    <property type="match status" value="1"/>
</dbReference>
<evidence type="ECO:0000256" key="2">
    <source>
        <dbReference type="SAM" id="Phobius"/>
    </source>
</evidence>
<dbReference type="InterPro" id="IPR029044">
    <property type="entry name" value="Nucleotide-diphossugar_trans"/>
</dbReference>
<dbReference type="RefSeq" id="WP_146927423.1">
    <property type="nucleotide sequence ID" value="NZ_BJUB01000006.1"/>
</dbReference>
<feature type="transmembrane region" description="Helical" evidence="2">
    <location>
        <begin position="413"/>
        <end position="438"/>
    </location>
</feature>
<feature type="compositionally biased region" description="Low complexity" evidence="1">
    <location>
        <begin position="598"/>
        <end position="611"/>
    </location>
</feature>
<dbReference type="Proteomes" id="UP000321118">
    <property type="component" value="Unassembled WGS sequence"/>
</dbReference>
<keyword evidence="2" id="KW-0812">Transmembrane</keyword>
<keyword evidence="2" id="KW-1133">Transmembrane helix</keyword>
<feature type="transmembrane region" description="Helical" evidence="2">
    <location>
        <begin position="295"/>
        <end position="316"/>
    </location>
</feature>
<feature type="region of interest" description="Disordered" evidence="1">
    <location>
        <begin position="593"/>
        <end position="635"/>
    </location>
</feature>
<accession>A0A510V497</accession>
<dbReference type="EMBL" id="BJUB01000006">
    <property type="protein sequence ID" value="GEK21626.1"/>
    <property type="molecule type" value="Genomic_DNA"/>
</dbReference>
<dbReference type="Gene3D" id="3.90.550.10">
    <property type="entry name" value="Spore Coat Polysaccharide Biosynthesis Protein SpsA, Chain A"/>
    <property type="match status" value="1"/>
</dbReference>
<evidence type="ECO:0000313" key="4">
    <source>
        <dbReference type="Proteomes" id="UP000321118"/>
    </source>
</evidence>
<feature type="transmembrane region" description="Helical" evidence="2">
    <location>
        <begin position="644"/>
        <end position="677"/>
    </location>
</feature>
<gene>
    <name evidence="3" type="ORF">CXY01_21460</name>
</gene>
<feature type="transmembrane region" description="Helical" evidence="2">
    <location>
        <begin position="525"/>
        <end position="545"/>
    </location>
</feature>
<feature type="transmembrane region" description="Helical" evidence="2">
    <location>
        <begin position="852"/>
        <end position="873"/>
    </location>
</feature>
<feature type="transmembrane region" description="Helical" evidence="2">
    <location>
        <begin position="497"/>
        <end position="518"/>
    </location>
</feature>
<keyword evidence="2" id="KW-0472">Membrane</keyword>
<comment type="caution">
    <text evidence="3">The sequence shown here is derived from an EMBL/GenBank/DDBJ whole genome shotgun (WGS) entry which is preliminary data.</text>
</comment>
<dbReference type="PANTHER" id="PTHR43685">
    <property type="entry name" value="GLYCOSYLTRANSFERASE"/>
    <property type="match status" value="1"/>
</dbReference>
<dbReference type="PANTHER" id="PTHR43685:SF3">
    <property type="entry name" value="SLR2126 PROTEIN"/>
    <property type="match status" value="1"/>
</dbReference>
<feature type="transmembrane region" description="Helical" evidence="2">
    <location>
        <begin position="684"/>
        <end position="704"/>
    </location>
</feature>
<sequence length="1180" mass="120924">MTDTLLPVDLPTATSSTPVTTPVSAVVVTRGRTPYLATTVAALAAQTRRPVRVLLVDVSDTGDEAVEQLLQSAFTAAGGSAMPMLRVVRTPGARTFGHAVRRALEADDAPATTWLWLLHDDSAPAPTALAELVRAVSHAPSVAVAGVKQRTWTDPERLLEVGVRSSRSGRRMTDVEPGELDQGQHDGREDVLGVGIAGALVRRDVWTDLGGPDPLLGPFGDGFDLSRRARLAGHRVIVVPSAVVRHAQAGYLGLRSDAIAPGSRPVDRDGDGEDDRADPRRSFAARRRALVHSRLVSAPLPLVPLVAVAALLGAVLRACGQLAAKQPGLAVDEVRAALVALARPDGIVRSRLRSTHSRRLPRRALRPLQADWRDVWSQSRDRRLARAEARRVTQAPSELELRELAALATRRRIALAAVVTALVAVAGVGLGPLVAAAFGGAGLVGSALLTSSARLGDLWSAATSGWVLDGLGGPGPADALLTVMTVPTILAGGSSSAAVALLLLGSVLLAGLGAWAAAGAATRSVGVRAWAAVVWAGAPALLLGLGDGRLGAVVAHVTLPWVALGVVRAIGVQRVDQVLSGIATARRADDVDQGAIETPVRGTPTVPTPRVSGDVPTSNASEDDEAEPVPDLVGSPDPTGSVAAAAAAALAFALVVAGAPGLLVPGLLALCVVALCAPRRRGRVLLVAVPALTLLGPTLVEAAGRGLAGWRLLVADPGLPSASPVAGPVSRLLGVPTDASSLVPDALPSALATAWPFALGALVLVLAVLALLRGSPVARAVRGAWLVAVLGVATATVVVAIPVAVSDEVVAYGWAGPALSLAGVGLLAAAVLGADRLRERLAGYTFGWRQPVVALLTAVAVVVPAVWLGSWTWQARSGDAVALRAVDRPIVPAVGQQAQASTMSSRVLAMSIEPSGGDAGTADRSTVTWQLMRADGPQLVDQAAAATTRTLDGDLLTPDVTADDAATREVDELVARLASAATGDVAGELAALAVADVVVPPLPQDLGGVSPQVATAQREELVSRLDSTAGLERVTQNATGTLWRVQATSAAAGAVAPTVVPAWARILTTTADVADPSAAAVAVASAGRAVDTVVPAGDGERLLVLAERADPHWHASLDGRSLRSVDGGWRQTFALGSEAGELVVRYEDPNRGLWLALQGFVALVTVLLAVPVRRRRGIRA</sequence>
<organism evidence="3 4">
    <name type="scientific">Cellulomonas xylanilytica</name>
    <dbReference type="NCBI Taxonomy" id="233583"/>
    <lineage>
        <taxon>Bacteria</taxon>
        <taxon>Bacillati</taxon>
        <taxon>Actinomycetota</taxon>
        <taxon>Actinomycetes</taxon>
        <taxon>Micrococcales</taxon>
        <taxon>Cellulomonadaceae</taxon>
        <taxon>Cellulomonas</taxon>
    </lineage>
</organism>
<reference evidence="3 4" key="1">
    <citation type="submission" date="2019-07" db="EMBL/GenBank/DDBJ databases">
        <title>Whole genome shotgun sequence of Cellulomonas xylanilytica NBRC 101102.</title>
        <authorList>
            <person name="Hosoyama A."/>
            <person name="Uohara A."/>
            <person name="Ohji S."/>
            <person name="Ichikawa N."/>
        </authorList>
    </citation>
    <scope>NUCLEOTIDE SEQUENCE [LARGE SCALE GENOMIC DNA]</scope>
    <source>
        <strain evidence="3 4">NBRC 101102</strain>
    </source>
</reference>
<feature type="transmembrane region" description="Helical" evidence="2">
    <location>
        <begin position="754"/>
        <end position="772"/>
    </location>
</feature>
<proteinExistence type="predicted"/>